<dbReference type="RefSeq" id="WP_235053662.1">
    <property type="nucleotide sequence ID" value="NZ_JAKFHA010000011.1"/>
</dbReference>
<dbReference type="AlphaFoldDB" id="A0AA41U365"/>
<keyword evidence="2" id="KW-0812">Transmembrane</keyword>
<dbReference type="PROSITE" id="PS51175">
    <property type="entry name" value="CBM6"/>
    <property type="match status" value="1"/>
</dbReference>
<dbReference type="InterPro" id="IPR008979">
    <property type="entry name" value="Galactose-bd-like_sf"/>
</dbReference>
<feature type="compositionally biased region" description="Low complexity" evidence="1">
    <location>
        <begin position="64"/>
        <end position="90"/>
    </location>
</feature>
<gene>
    <name evidence="4" type="ORF">LZ495_19480</name>
</gene>
<name>A0AA41U365_9ACTN</name>
<protein>
    <recommendedName>
        <fullName evidence="3">CBM6 domain-containing protein</fullName>
    </recommendedName>
</protein>
<evidence type="ECO:0000256" key="2">
    <source>
        <dbReference type="SAM" id="Phobius"/>
    </source>
</evidence>
<dbReference type="Proteomes" id="UP001165378">
    <property type="component" value="Unassembled WGS sequence"/>
</dbReference>
<reference evidence="4" key="1">
    <citation type="submission" date="2022-01" db="EMBL/GenBank/DDBJ databases">
        <title>Genome-Based Taxonomic Classification of the Phylum Actinobacteria.</title>
        <authorList>
            <person name="Gao Y."/>
        </authorList>
    </citation>
    <scope>NUCLEOTIDE SEQUENCE</scope>
    <source>
        <strain evidence="4">KLBMP 8922</strain>
    </source>
</reference>
<feature type="compositionally biased region" description="Pro residues" evidence="1">
    <location>
        <begin position="49"/>
        <end position="63"/>
    </location>
</feature>
<feature type="compositionally biased region" description="Polar residues" evidence="1">
    <location>
        <begin position="38"/>
        <end position="47"/>
    </location>
</feature>
<evidence type="ECO:0000256" key="1">
    <source>
        <dbReference type="SAM" id="MobiDB-lite"/>
    </source>
</evidence>
<sequence length="317" mass="31652">MTVGTEGEPDDPFGYLYRPGPGDAQGGGTAAPAGFGSSPVQVGQTRYGQPPPYTQQHPQPPHAQPYAAPSDDQATQAIPGAIPAAAPAGQVPTPRREGGGHGGHGGSRGSSRGSRGPLIGAVVAIVVVIAIIGAVLAMDKDDEPAAKGGSGTTPPVSTTGQSSAPATSGAPSTPSNGRIGETEAENAALIGATVGTDGKGFTGTGFVTNLGPNASISWNVEVPDGGQYHLRVMYANGEAKGEGQQRAFKPLTVGVNGKASSSPLRLYGLGNPDTFGFTWGIVTLKQGANSLSLTCTEAAGCPVKVDSVSVMKEKPTS</sequence>
<organism evidence="4 5">
    <name type="scientific">Yinghuangia soli</name>
    <dbReference type="NCBI Taxonomy" id="2908204"/>
    <lineage>
        <taxon>Bacteria</taxon>
        <taxon>Bacillati</taxon>
        <taxon>Actinomycetota</taxon>
        <taxon>Actinomycetes</taxon>
        <taxon>Kitasatosporales</taxon>
        <taxon>Streptomycetaceae</taxon>
        <taxon>Yinghuangia</taxon>
    </lineage>
</organism>
<keyword evidence="5" id="KW-1185">Reference proteome</keyword>
<dbReference type="GO" id="GO:0030246">
    <property type="term" value="F:carbohydrate binding"/>
    <property type="evidence" value="ECO:0007669"/>
    <property type="project" value="InterPro"/>
</dbReference>
<dbReference type="EMBL" id="JAKFHA010000011">
    <property type="protein sequence ID" value="MCF2529382.1"/>
    <property type="molecule type" value="Genomic_DNA"/>
</dbReference>
<evidence type="ECO:0000313" key="4">
    <source>
        <dbReference type="EMBL" id="MCF2529382.1"/>
    </source>
</evidence>
<feature type="region of interest" description="Disordered" evidence="1">
    <location>
        <begin position="143"/>
        <end position="179"/>
    </location>
</feature>
<feature type="compositionally biased region" description="Low complexity" evidence="1">
    <location>
        <begin position="152"/>
        <end position="175"/>
    </location>
</feature>
<dbReference type="Pfam" id="PF16990">
    <property type="entry name" value="CBM_35"/>
    <property type="match status" value="1"/>
</dbReference>
<dbReference type="SUPFAM" id="SSF49785">
    <property type="entry name" value="Galactose-binding domain-like"/>
    <property type="match status" value="1"/>
</dbReference>
<keyword evidence="2" id="KW-1133">Transmembrane helix</keyword>
<feature type="transmembrane region" description="Helical" evidence="2">
    <location>
        <begin position="118"/>
        <end position="138"/>
    </location>
</feature>
<keyword evidence="2" id="KW-0472">Membrane</keyword>
<evidence type="ECO:0000313" key="5">
    <source>
        <dbReference type="Proteomes" id="UP001165378"/>
    </source>
</evidence>
<comment type="caution">
    <text evidence="4">The sequence shown here is derived from an EMBL/GenBank/DDBJ whole genome shotgun (WGS) entry which is preliminary data.</text>
</comment>
<feature type="domain" description="CBM6" evidence="3">
    <location>
        <begin position="180"/>
        <end position="311"/>
    </location>
</feature>
<feature type="region of interest" description="Disordered" evidence="1">
    <location>
        <begin position="1"/>
        <end position="115"/>
    </location>
</feature>
<dbReference type="Gene3D" id="2.60.120.260">
    <property type="entry name" value="Galactose-binding domain-like"/>
    <property type="match status" value="1"/>
</dbReference>
<evidence type="ECO:0000259" key="3">
    <source>
        <dbReference type="PROSITE" id="PS51175"/>
    </source>
</evidence>
<proteinExistence type="predicted"/>
<accession>A0AA41U365</accession>
<dbReference type="InterPro" id="IPR005084">
    <property type="entry name" value="CBM6"/>
</dbReference>